<evidence type="ECO:0000313" key="2">
    <source>
        <dbReference type="Proteomes" id="UP000748531"/>
    </source>
</evidence>
<gene>
    <name evidence="1" type="ORF">PHET_10578</name>
</gene>
<protein>
    <submittedName>
        <fullName evidence="1">Uncharacterized protein</fullName>
    </submittedName>
</protein>
<accession>A0A8J4SK33</accession>
<evidence type="ECO:0000313" key="1">
    <source>
        <dbReference type="EMBL" id="KAF5394697.1"/>
    </source>
</evidence>
<comment type="caution">
    <text evidence="1">The sequence shown here is derived from an EMBL/GenBank/DDBJ whole genome shotgun (WGS) entry which is preliminary data.</text>
</comment>
<sequence length="55" mass="6073">MHLPLSILCVSVFKTECRTISGNHDCICTAELVNAGDIDFVRCLVLQIDLVPLRS</sequence>
<reference evidence="1" key="1">
    <citation type="submission" date="2019-05" db="EMBL/GenBank/DDBJ databases">
        <title>Annotation for the trematode Paragonimus heterotremus.</title>
        <authorList>
            <person name="Choi Y.-J."/>
        </authorList>
    </citation>
    <scope>NUCLEOTIDE SEQUENCE</scope>
    <source>
        <strain evidence="1">LC</strain>
    </source>
</reference>
<dbReference type="EMBL" id="LUCH01017845">
    <property type="protein sequence ID" value="KAF5394697.1"/>
    <property type="molecule type" value="Genomic_DNA"/>
</dbReference>
<keyword evidence="2" id="KW-1185">Reference proteome</keyword>
<name>A0A8J4SK33_9TREM</name>
<proteinExistence type="predicted"/>
<dbReference type="AlphaFoldDB" id="A0A8J4SK33"/>
<dbReference type="Proteomes" id="UP000748531">
    <property type="component" value="Unassembled WGS sequence"/>
</dbReference>
<organism evidence="1 2">
    <name type="scientific">Paragonimus heterotremus</name>
    <dbReference type="NCBI Taxonomy" id="100268"/>
    <lineage>
        <taxon>Eukaryota</taxon>
        <taxon>Metazoa</taxon>
        <taxon>Spiralia</taxon>
        <taxon>Lophotrochozoa</taxon>
        <taxon>Platyhelminthes</taxon>
        <taxon>Trematoda</taxon>
        <taxon>Digenea</taxon>
        <taxon>Plagiorchiida</taxon>
        <taxon>Troglotremata</taxon>
        <taxon>Troglotrematidae</taxon>
        <taxon>Paragonimus</taxon>
    </lineage>
</organism>